<comment type="caution">
    <text evidence="1">The sequence shown here is derived from an EMBL/GenBank/DDBJ whole genome shotgun (WGS) entry which is preliminary data.</text>
</comment>
<sequence>MDRTVMWMQWNSLGMEQLHIENEPQSSSSGSNSAGSSSAGSIVANSVVMGIKDGRPFRIRYQIETTPDWQVQTLRLERLDAVGTTLWLRSDGAGQWWGQDDSPCPELNGSVDLDLSITPFTNTLAIRRLALQPGEVRNISAVCITIPEMEIRAMPQRYTCLEVSSQGGIYRYEGLVRNFSVELLVDRDGLVIEYPKSFRRIWSVEEPR</sequence>
<dbReference type="EMBL" id="JAHHHV010000071">
    <property type="protein sequence ID" value="MBW4466859.1"/>
    <property type="molecule type" value="Genomic_DNA"/>
</dbReference>
<dbReference type="Pfam" id="PF06475">
    <property type="entry name" value="Glycolipid_bind"/>
    <property type="match status" value="1"/>
</dbReference>
<accession>A0A951U5G7</accession>
<evidence type="ECO:0000313" key="2">
    <source>
        <dbReference type="Proteomes" id="UP000707356"/>
    </source>
</evidence>
<evidence type="ECO:0000313" key="1">
    <source>
        <dbReference type="EMBL" id="MBW4466859.1"/>
    </source>
</evidence>
<dbReference type="SUPFAM" id="SSF159275">
    <property type="entry name" value="PA1994-like"/>
    <property type="match status" value="1"/>
</dbReference>
<dbReference type="AlphaFoldDB" id="A0A951U5G7"/>
<name>A0A951U5G7_9CYAN</name>
<gene>
    <name evidence="1" type="ORF">KME07_15655</name>
</gene>
<reference evidence="1" key="2">
    <citation type="journal article" date="2022" name="Microbiol. Resour. Announc.">
        <title>Metagenome Sequencing to Explore Phylogenomics of Terrestrial Cyanobacteria.</title>
        <authorList>
            <person name="Ward R.D."/>
            <person name="Stajich J.E."/>
            <person name="Johansen J.R."/>
            <person name="Huntemann M."/>
            <person name="Clum A."/>
            <person name="Foster B."/>
            <person name="Foster B."/>
            <person name="Roux S."/>
            <person name="Palaniappan K."/>
            <person name="Varghese N."/>
            <person name="Mukherjee S."/>
            <person name="Reddy T.B.K."/>
            <person name="Daum C."/>
            <person name="Copeland A."/>
            <person name="Chen I.A."/>
            <person name="Ivanova N.N."/>
            <person name="Kyrpides N.C."/>
            <person name="Shapiro N."/>
            <person name="Eloe-Fadrosh E.A."/>
            <person name="Pietrasiak N."/>
        </authorList>
    </citation>
    <scope>NUCLEOTIDE SEQUENCE</scope>
    <source>
        <strain evidence="1">GSE-TBD4-15B</strain>
    </source>
</reference>
<dbReference type="Proteomes" id="UP000707356">
    <property type="component" value="Unassembled WGS sequence"/>
</dbReference>
<protein>
    <submittedName>
        <fullName evidence="1">Glycolipid-binding domain-containing protein</fullName>
    </submittedName>
</protein>
<organism evidence="1 2">
    <name type="scientific">Pegethrix bostrychoides GSE-TBD4-15B</name>
    <dbReference type="NCBI Taxonomy" id="2839662"/>
    <lineage>
        <taxon>Bacteria</taxon>
        <taxon>Bacillati</taxon>
        <taxon>Cyanobacteriota</taxon>
        <taxon>Cyanophyceae</taxon>
        <taxon>Oculatellales</taxon>
        <taxon>Oculatellaceae</taxon>
        <taxon>Pegethrix</taxon>
    </lineage>
</organism>
<dbReference type="InterPro" id="IPR009467">
    <property type="entry name" value="Glycolipid-bd_prot_put"/>
</dbReference>
<reference evidence="1" key="1">
    <citation type="submission" date="2021-05" db="EMBL/GenBank/DDBJ databases">
        <authorList>
            <person name="Pietrasiak N."/>
            <person name="Ward R."/>
            <person name="Stajich J.E."/>
            <person name="Kurbessoian T."/>
        </authorList>
    </citation>
    <scope>NUCLEOTIDE SEQUENCE</scope>
    <source>
        <strain evidence="1">GSE-TBD4-15B</strain>
    </source>
</reference>
<proteinExistence type="predicted"/>